<evidence type="ECO:0000256" key="5">
    <source>
        <dbReference type="ARBA" id="ARBA00023242"/>
    </source>
</evidence>
<sequence length="856" mass="90288">MHSASAGPWLPAQMDNTRFVNLDGSQLFSPAGAVHHYPTTSEASFPHDFSLDFSRLPSLPTAATLDSSEASGSFPPTDPSGYAFDDASQWFPNGPRGRCIAHLPQPDMNSDPLRSCSSDAPLSLLNADGPTPIGTTKLACAASPKTDGRSSTGSGNAQPKEGRPDGHHFTTLTSNTVGLAASVAPSVSTRVLATVPKPGSAEATPAGTGAPYSNFYAATVPSEIPSENFPPDPWSGLNPEALSVLPQLAHYTQQAGSATSGRDSALSNYTIASPNHLLQQTEALGFLGADIINYPSSNAYSRGGGLLGTFNGTNNQICSSPLSAGMSSDSTVGLQDSGYTLTGTFSTFPAHFSALQQQHAGRGQPSSTMSSFNMRNTLVNSSLGMPSSNLTFSSLSSSPRPVSISTSSGKHDHTAVPLLQTPESLTARPVIDGGMGTPTEFESSSSSRGRTSRSGRHTGVGGKRRAGHTTAATAASNSTPALNTSFESSILSIPADSASAGDSFGSLEQPLSQTPTIGTDSEGTVDIDETPEQKAEREKSRRQANNARERVRVRDINDAFKELGRMCMIHLKNERPQTKLTILQQAVSLITSLEQQVRERNLNPKQACLRRREEEKSEEVSASDSGAVLACPPLGASFARNVKLPPPSVEGPPVGPPLPVPTSVAGHSYETGAYSGYQDLPVVHDNRTATSYPPPYPPDSVCYPPGESTDSWRSLQTHGIHPEDPTVGFLSGISFSSSVPPSDDRQPTTTLLSKFRRTEATGSNDRVSVDEHQQQSQCLKAEYALLSAEGEEETNTSEDEDDEDEEDDVDDDDDSDSGHSAKVPFHRQLTSSTGVEANQLSTNSPLKPSPPMSATS</sequence>
<dbReference type="GO" id="GO:0000978">
    <property type="term" value="F:RNA polymerase II cis-regulatory region sequence-specific DNA binding"/>
    <property type="evidence" value="ECO:0007669"/>
    <property type="project" value="TreeGrafter"/>
</dbReference>
<feature type="compositionally biased region" description="Polar residues" evidence="6">
    <location>
        <begin position="509"/>
        <end position="522"/>
    </location>
</feature>
<dbReference type="AlphaFoldDB" id="A0A0X3PG29"/>
<dbReference type="SUPFAM" id="SSF47459">
    <property type="entry name" value="HLH, helix-loop-helix DNA-binding domain"/>
    <property type="match status" value="1"/>
</dbReference>
<accession>A0A0X3PG29</accession>
<dbReference type="GO" id="GO:0000785">
    <property type="term" value="C:chromatin"/>
    <property type="evidence" value="ECO:0007669"/>
    <property type="project" value="TreeGrafter"/>
</dbReference>
<dbReference type="PANTHER" id="PTHR11793">
    <property type="entry name" value="BASIC HELIX-LOOP-HELIX TRANSCRIPTION FACTOR"/>
    <property type="match status" value="1"/>
</dbReference>
<feature type="region of interest" description="Disordered" evidence="6">
    <location>
        <begin position="723"/>
        <end position="856"/>
    </location>
</feature>
<dbReference type="GO" id="GO:0005634">
    <property type="term" value="C:nucleus"/>
    <property type="evidence" value="ECO:0007669"/>
    <property type="project" value="UniProtKB-SubCell"/>
</dbReference>
<keyword evidence="2" id="KW-0805">Transcription regulation</keyword>
<feature type="compositionally biased region" description="Basic residues" evidence="6">
    <location>
        <begin position="450"/>
        <end position="467"/>
    </location>
</feature>
<keyword evidence="4" id="KW-0804">Transcription</keyword>
<evidence type="ECO:0000256" key="4">
    <source>
        <dbReference type="ARBA" id="ARBA00023163"/>
    </source>
</evidence>
<dbReference type="PANTHER" id="PTHR11793:SF13">
    <property type="entry name" value="PROTEIN DAUGHTERLESS"/>
    <property type="match status" value="1"/>
</dbReference>
<dbReference type="GO" id="GO:0046983">
    <property type="term" value="F:protein dimerization activity"/>
    <property type="evidence" value="ECO:0007669"/>
    <property type="project" value="InterPro"/>
</dbReference>
<keyword evidence="3" id="KW-0238">DNA-binding</keyword>
<name>A0A0X3PG29_SCHSO</name>
<feature type="compositionally biased region" description="Pro residues" evidence="6">
    <location>
        <begin position="847"/>
        <end position="856"/>
    </location>
</feature>
<dbReference type="InterPro" id="IPR011598">
    <property type="entry name" value="bHLH_dom"/>
</dbReference>
<gene>
    <name evidence="8" type="primary">HTF4</name>
    <name evidence="8" type="ORF">TR168046</name>
</gene>
<feature type="region of interest" description="Disordered" evidence="6">
    <location>
        <begin position="64"/>
        <end position="88"/>
    </location>
</feature>
<evidence type="ECO:0000256" key="1">
    <source>
        <dbReference type="ARBA" id="ARBA00004123"/>
    </source>
</evidence>
<protein>
    <submittedName>
        <fullName evidence="8">Transcription factor 12</fullName>
    </submittedName>
</protein>
<dbReference type="Gene3D" id="4.10.280.10">
    <property type="entry name" value="Helix-loop-helix DNA-binding domain"/>
    <property type="match status" value="1"/>
</dbReference>
<dbReference type="SMART" id="SM00353">
    <property type="entry name" value="HLH"/>
    <property type="match status" value="1"/>
</dbReference>
<proteinExistence type="predicted"/>
<dbReference type="Pfam" id="PF00010">
    <property type="entry name" value="HLH"/>
    <property type="match status" value="1"/>
</dbReference>
<dbReference type="GO" id="GO:0005667">
    <property type="term" value="C:transcription regulator complex"/>
    <property type="evidence" value="ECO:0007669"/>
    <property type="project" value="TreeGrafter"/>
</dbReference>
<dbReference type="GO" id="GO:0000981">
    <property type="term" value="F:DNA-binding transcription factor activity, RNA polymerase II-specific"/>
    <property type="evidence" value="ECO:0007669"/>
    <property type="project" value="TreeGrafter"/>
</dbReference>
<feature type="region of interest" description="Disordered" evidence="6">
    <location>
        <begin position="391"/>
        <end position="481"/>
    </location>
</feature>
<dbReference type="InterPro" id="IPR036638">
    <property type="entry name" value="HLH_DNA-bd_sf"/>
</dbReference>
<feature type="compositionally biased region" description="Polar residues" evidence="6">
    <location>
        <begin position="828"/>
        <end position="846"/>
    </location>
</feature>
<feature type="compositionally biased region" description="Acidic residues" evidence="6">
    <location>
        <begin position="789"/>
        <end position="815"/>
    </location>
</feature>
<feature type="compositionally biased region" description="Basic and acidic residues" evidence="6">
    <location>
        <begin position="531"/>
        <end position="548"/>
    </location>
</feature>
<reference evidence="8" key="1">
    <citation type="submission" date="2016-01" db="EMBL/GenBank/DDBJ databases">
        <title>Reference transcriptome for the parasite Schistocephalus solidus: insights into the molecular evolution of parasitism.</title>
        <authorList>
            <person name="Hebert F.O."/>
            <person name="Grambauer S."/>
            <person name="Barber I."/>
            <person name="Landry C.R."/>
            <person name="Aubin-Horth N."/>
        </authorList>
    </citation>
    <scope>NUCLEOTIDE SEQUENCE</scope>
</reference>
<evidence type="ECO:0000256" key="3">
    <source>
        <dbReference type="ARBA" id="ARBA00023125"/>
    </source>
</evidence>
<organism evidence="8">
    <name type="scientific">Schistocephalus solidus</name>
    <name type="common">Tapeworm</name>
    <dbReference type="NCBI Taxonomy" id="70667"/>
    <lineage>
        <taxon>Eukaryota</taxon>
        <taxon>Metazoa</taxon>
        <taxon>Spiralia</taxon>
        <taxon>Lophotrochozoa</taxon>
        <taxon>Platyhelminthes</taxon>
        <taxon>Cestoda</taxon>
        <taxon>Eucestoda</taxon>
        <taxon>Diphyllobothriidea</taxon>
        <taxon>Diphyllobothriidae</taxon>
        <taxon>Schistocephalus</taxon>
    </lineage>
</organism>
<dbReference type="FunFam" id="4.10.280.10:FF:000001">
    <property type="entry name" value="Putative transcription factor 12"/>
    <property type="match status" value="1"/>
</dbReference>
<dbReference type="InterPro" id="IPR051098">
    <property type="entry name" value="NeuroDiff_E-box_TFs"/>
</dbReference>
<feature type="region of interest" description="Disordered" evidence="6">
    <location>
        <begin position="141"/>
        <end position="171"/>
    </location>
</feature>
<evidence type="ECO:0000256" key="6">
    <source>
        <dbReference type="SAM" id="MobiDB-lite"/>
    </source>
</evidence>
<feature type="compositionally biased region" description="Low complexity" evidence="6">
    <location>
        <begin position="391"/>
        <end position="408"/>
    </location>
</feature>
<comment type="subcellular location">
    <subcellularLocation>
        <location evidence="1">Nucleus</location>
    </subcellularLocation>
</comment>
<feature type="region of interest" description="Disordered" evidence="6">
    <location>
        <begin position="498"/>
        <end position="548"/>
    </location>
</feature>
<evidence type="ECO:0000313" key="8">
    <source>
        <dbReference type="EMBL" id="JAP50638.1"/>
    </source>
</evidence>
<dbReference type="PROSITE" id="PS50888">
    <property type="entry name" value="BHLH"/>
    <property type="match status" value="1"/>
</dbReference>
<evidence type="ECO:0000256" key="2">
    <source>
        <dbReference type="ARBA" id="ARBA00023015"/>
    </source>
</evidence>
<evidence type="ECO:0000259" key="7">
    <source>
        <dbReference type="PROSITE" id="PS50888"/>
    </source>
</evidence>
<feature type="compositionally biased region" description="Low complexity" evidence="6">
    <location>
        <begin position="469"/>
        <end position="481"/>
    </location>
</feature>
<feature type="domain" description="BHLH" evidence="7">
    <location>
        <begin position="540"/>
        <end position="593"/>
    </location>
</feature>
<feature type="compositionally biased region" description="Low complexity" evidence="6">
    <location>
        <begin position="727"/>
        <end position="741"/>
    </location>
</feature>
<keyword evidence="5" id="KW-0539">Nucleus</keyword>
<dbReference type="CDD" id="cd18943">
    <property type="entry name" value="bHLH_E-protein_E47-like"/>
    <property type="match status" value="1"/>
</dbReference>
<dbReference type="EMBL" id="GEEE01012587">
    <property type="protein sequence ID" value="JAP50638.1"/>
    <property type="molecule type" value="Transcribed_RNA"/>
</dbReference>